<protein>
    <submittedName>
        <fullName evidence="1">Uncharacterized protein</fullName>
    </submittedName>
</protein>
<dbReference type="AlphaFoldDB" id="A0A543FT20"/>
<comment type="caution">
    <text evidence="1">The sequence shown here is derived from an EMBL/GenBank/DDBJ whole genome shotgun (WGS) entry which is preliminary data.</text>
</comment>
<gene>
    <name evidence="1" type="ORF">FB388_4172</name>
</gene>
<keyword evidence="2" id="KW-1185">Reference proteome</keyword>
<evidence type="ECO:0000313" key="2">
    <source>
        <dbReference type="Proteomes" id="UP000319818"/>
    </source>
</evidence>
<sequence>MTEVAVLACVGVLVVLDVPGRAIDRCVAPAAGHRGAEGNA</sequence>
<evidence type="ECO:0000313" key="1">
    <source>
        <dbReference type="EMBL" id="TQM36976.1"/>
    </source>
</evidence>
<dbReference type="EMBL" id="VFPH01000002">
    <property type="protein sequence ID" value="TQM36976.1"/>
    <property type="molecule type" value="Genomic_DNA"/>
</dbReference>
<organism evidence="1 2">
    <name type="scientific">Pseudonocardia cypriaca</name>
    <dbReference type="NCBI Taxonomy" id="882449"/>
    <lineage>
        <taxon>Bacteria</taxon>
        <taxon>Bacillati</taxon>
        <taxon>Actinomycetota</taxon>
        <taxon>Actinomycetes</taxon>
        <taxon>Pseudonocardiales</taxon>
        <taxon>Pseudonocardiaceae</taxon>
        <taxon>Pseudonocardia</taxon>
    </lineage>
</organism>
<dbReference type="Proteomes" id="UP000319818">
    <property type="component" value="Unassembled WGS sequence"/>
</dbReference>
<accession>A0A543FT20</accession>
<reference evidence="1 2" key="1">
    <citation type="submission" date="2019-06" db="EMBL/GenBank/DDBJ databases">
        <title>Sequencing the genomes of 1000 actinobacteria strains.</title>
        <authorList>
            <person name="Klenk H.-P."/>
        </authorList>
    </citation>
    <scope>NUCLEOTIDE SEQUENCE [LARGE SCALE GENOMIC DNA]</scope>
    <source>
        <strain evidence="1 2">DSM 45511</strain>
    </source>
</reference>
<proteinExistence type="predicted"/>
<name>A0A543FT20_9PSEU</name>